<feature type="compositionally biased region" description="Basic and acidic residues" evidence="2">
    <location>
        <begin position="127"/>
        <end position="147"/>
    </location>
</feature>
<dbReference type="Proteomes" id="UP000887566">
    <property type="component" value="Unplaced"/>
</dbReference>
<accession>A0A914UJA3</accession>
<sequence>LDLNQGTLGDKDELLLTIRQQRLITELTARNEHLAREREQLRSLMEANSQLADMERKTSLRLFEAQRVQELEVAYAKLKSELERLVEEKTSKGADKMNIQSLVDRTLEENDRRREESAELRALLASRFEKHTSPRPDSGHSSSHSDDESTLSDIEDELCLERQCREQKRMIEDLTRQLEDRDRLLTEMEEKWTTHQNMTFPPL</sequence>
<protein>
    <submittedName>
        <fullName evidence="4">Uncharacterized protein</fullName>
    </submittedName>
</protein>
<organism evidence="3 4">
    <name type="scientific">Plectus sambesii</name>
    <dbReference type="NCBI Taxonomy" id="2011161"/>
    <lineage>
        <taxon>Eukaryota</taxon>
        <taxon>Metazoa</taxon>
        <taxon>Ecdysozoa</taxon>
        <taxon>Nematoda</taxon>
        <taxon>Chromadorea</taxon>
        <taxon>Plectida</taxon>
        <taxon>Plectina</taxon>
        <taxon>Plectoidea</taxon>
        <taxon>Plectidae</taxon>
        <taxon>Plectus</taxon>
    </lineage>
</organism>
<evidence type="ECO:0000256" key="2">
    <source>
        <dbReference type="SAM" id="MobiDB-lite"/>
    </source>
</evidence>
<evidence type="ECO:0000256" key="1">
    <source>
        <dbReference type="SAM" id="Coils"/>
    </source>
</evidence>
<feature type="coiled-coil region" evidence="1">
    <location>
        <begin position="157"/>
        <end position="191"/>
    </location>
</feature>
<keyword evidence="1" id="KW-0175">Coiled coil</keyword>
<keyword evidence="3" id="KW-1185">Reference proteome</keyword>
<proteinExistence type="predicted"/>
<feature type="coiled-coil region" evidence="1">
    <location>
        <begin position="24"/>
        <end position="88"/>
    </location>
</feature>
<evidence type="ECO:0000313" key="4">
    <source>
        <dbReference type="WBParaSite" id="PSAMB.scaffold10447size4076.g33314.t1"/>
    </source>
</evidence>
<evidence type="ECO:0000313" key="3">
    <source>
        <dbReference type="Proteomes" id="UP000887566"/>
    </source>
</evidence>
<name>A0A914UJA3_9BILA</name>
<feature type="region of interest" description="Disordered" evidence="2">
    <location>
        <begin position="126"/>
        <end position="154"/>
    </location>
</feature>
<dbReference type="WBParaSite" id="PSAMB.scaffold10447size4076.g33314.t1">
    <property type="protein sequence ID" value="PSAMB.scaffold10447size4076.g33314.t1"/>
    <property type="gene ID" value="PSAMB.scaffold10447size4076.g33314"/>
</dbReference>
<dbReference type="AlphaFoldDB" id="A0A914UJA3"/>
<reference evidence="4" key="1">
    <citation type="submission" date="2022-11" db="UniProtKB">
        <authorList>
            <consortium name="WormBaseParasite"/>
        </authorList>
    </citation>
    <scope>IDENTIFICATION</scope>
</reference>